<dbReference type="GO" id="GO:0005829">
    <property type="term" value="C:cytosol"/>
    <property type="evidence" value="ECO:0007669"/>
    <property type="project" value="TreeGrafter"/>
</dbReference>
<comment type="catalytic activity">
    <reaction evidence="10">
        <text>a ribonucleotide in rRNA + S-adenosyl-L-methionine = a 2'-O-methylribonucleotide in rRNA + S-adenosyl-L-homocysteine + H(+)</text>
        <dbReference type="Rhea" id="RHEA:48628"/>
        <dbReference type="Rhea" id="RHEA-COMP:12164"/>
        <dbReference type="Rhea" id="RHEA-COMP:12165"/>
        <dbReference type="ChEBI" id="CHEBI:15378"/>
        <dbReference type="ChEBI" id="CHEBI:57856"/>
        <dbReference type="ChEBI" id="CHEBI:59789"/>
        <dbReference type="ChEBI" id="CHEBI:90675"/>
        <dbReference type="ChEBI" id="CHEBI:90676"/>
    </reaction>
</comment>
<dbReference type="NCBIfam" id="TIGR00231">
    <property type="entry name" value="small_GTP"/>
    <property type="match status" value="1"/>
</dbReference>
<reference evidence="14" key="1">
    <citation type="submission" date="2013-09" db="EMBL/GenBank/DDBJ databases">
        <title>The Genome Sequence of Anopheles culicifacies species A.</title>
        <authorList>
            <consortium name="The Broad Institute Genomics Platform"/>
            <person name="Neafsey D.E."/>
            <person name="Besansky N."/>
            <person name="Howell P."/>
            <person name="Walton C."/>
            <person name="Young S.K."/>
            <person name="Zeng Q."/>
            <person name="Gargeya S."/>
            <person name="Fitzgerald M."/>
            <person name="Haas B."/>
            <person name="Abouelleil A."/>
            <person name="Allen A.W."/>
            <person name="Alvarado L."/>
            <person name="Arachchi H.M."/>
            <person name="Berlin A.M."/>
            <person name="Chapman S.B."/>
            <person name="Gainer-Dewar J."/>
            <person name="Goldberg J."/>
            <person name="Griggs A."/>
            <person name="Gujja S."/>
            <person name="Hansen M."/>
            <person name="Howarth C."/>
            <person name="Imamovic A."/>
            <person name="Ireland A."/>
            <person name="Larimer J."/>
            <person name="McCowan C."/>
            <person name="Murphy C."/>
            <person name="Pearson M."/>
            <person name="Poon T.W."/>
            <person name="Priest M."/>
            <person name="Roberts A."/>
            <person name="Saif S."/>
            <person name="Shea T."/>
            <person name="Sisk P."/>
            <person name="Sykes S."/>
            <person name="Wortman J."/>
            <person name="Nusbaum C."/>
            <person name="Birren B."/>
        </authorList>
    </citation>
    <scope>NUCLEOTIDE SEQUENCE [LARGE SCALE GENOMIC DNA]</scope>
    <source>
        <strain evidence="14">A-37</strain>
    </source>
</reference>
<dbReference type="SUPFAM" id="SSF54980">
    <property type="entry name" value="EF-G C-terminal domain-like"/>
    <property type="match status" value="1"/>
</dbReference>
<dbReference type="GO" id="GO:0003924">
    <property type="term" value="F:GTPase activity"/>
    <property type="evidence" value="ECO:0007669"/>
    <property type="project" value="InterPro"/>
</dbReference>
<comment type="similarity">
    <text evidence="10">Belongs to the class I-like SAM-binding methyltransferase superfamily. RNA methyltransferase RlmE family. SPB1 subfamily.</text>
</comment>
<dbReference type="InterPro" id="IPR012920">
    <property type="entry name" value="rRNA_MeTfrase_SPB1-like_C"/>
</dbReference>
<dbReference type="FunFam" id="3.40.50.150:FF:000004">
    <property type="entry name" value="AdoMet-dependent rRNA methyltransferase SPB1"/>
    <property type="match status" value="1"/>
</dbReference>
<dbReference type="SUPFAM" id="SSF54211">
    <property type="entry name" value="Ribosomal protein S5 domain 2-like"/>
    <property type="match status" value="1"/>
</dbReference>
<evidence type="ECO:0000256" key="11">
    <source>
        <dbReference type="SAM" id="MobiDB-lite"/>
    </source>
</evidence>
<dbReference type="EC" id="2.1.1.-" evidence="10"/>
<dbReference type="CDD" id="cd01885">
    <property type="entry name" value="EF2"/>
    <property type="match status" value="1"/>
</dbReference>
<keyword evidence="14" id="KW-1185">Reference proteome</keyword>
<evidence type="ECO:0000256" key="2">
    <source>
        <dbReference type="ARBA" id="ARBA00022517"/>
    </source>
</evidence>
<dbReference type="InterPro" id="IPR004161">
    <property type="entry name" value="EFTu-like_2"/>
</dbReference>
<feature type="compositionally biased region" description="Acidic residues" evidence="11">
    <location>
        <begin position="1369"/>
        <end position="1391"/>
    </location>
</feature>
<dbReference type="FunFam" id="3.30.70.870:FF:000002">
    <property type="entry name" value="Translation elongation factor 2"/>
    <property type="match status" value="1"/>
</dbReference>
<proteinExistence type="inferred from homology"/>
<dbReference type="InterPro" id="IPR020568">
    <property type="entry name" value="Ribosomal_Su5_D2-typ_SF"/>
</dbReference>
<feature type="compositionally biased region" description="Basic and acidic residues" evidence="11">
    <location>
        <begin position="1341"/>
        <end position="1353"/>
    </location>
</feature>
<keyword evidence="2 10" id="KW-0690">Ribosome biogenesis</keyword>
<feature type="coiled-coil region" evidence="10">
    <location>
        <begin position="1615"/>
        <end position="1649"/>
    </location>
</feature>
<dbReference type="InterPro" id="IPR002877">
    <property type="entry name" value="RNA_MeTrfase_FtsJ_dom"/>
</dbReference>
<evidence type="ECO:0000256" key="9">
    <source>
        <dbReference type="ARBA" id="ARBA00023242"/>
    </source>
</evidence>
<dbReference type="Gene3D" id="3.40.50.300">
    <property type="entry name" value="P-loop containing nucleotide triphosphate hydrolases"/>
    <property type="match status" value="1"/>
</dbReference>
<dbReference type="STRING" id="139723.A0A182MQG0"/>
<feature type="active site" description="Proton acceptor" evidence="10">
    <location>
        <position position="1025"/>
    </location>
</feature>
<feature type="compositionally biased region" description="Acidic residues" evidence="11">
    <location>
        <begin position="1309"/>
        <end position="1319"/>
    </location>
</feature>
<feature type="region of interest" description="Disordered" evidence="11">
    <location>
        <begin position="1302"/>
        <end position="1328"/>
    </location>
</feature>
<dbReference type="Pfam" id="PF00009">
    <property type="entry name" value="GTP_EFTU"/>
    <property type="match status" value="1"/>
</dbReference>
<dbReference type="GO" id="GO:0008649">
    <property type="term" value="F:rRNA methyltransferase activity"/>
    <property type="evidence" value="ECO:0007669"/>
    <property type="project" value="UniProtKB-UniRule"/>
</dbReference>
<dbReference type="PANTHER" id="PTHR42908">
    <property type="entry name" value="TRANSLATION ELONGATION FACTOR-RELATED"/>
    <property type="match status" value="1"/>
</dbReference>
<dbReference type="InterPro" id="IPR028589">
    <property type="entry name" value="SPB1-like"/>
</dbReference>
<keyword evidence="3 10" id="KW-0698">rRNA processing</keyword>
<organism evidence="13 14">
    <name type="scientific">Anopheles culicifacies</name>
    <dbReference type="NCBI Taxonomy" id="139723"/>
    <lineage>
        <taxon>Eukaryota</taxon>
        <taxon>Metazoa</taxon>
        <taxon>Ecdysozoa</taxon>
        <taxon>Arthropoda</taxon>
        <taxon>Hexapoda</taxon>
        <taxon>Insecta</taxon>
        <taxon>Pterygota</taxon>
        <taxon>Neoptera</taxon>
        <taxon>Endopterygota</taxon>
        <taxon>Diptera</taxon>
        <taxon>Nematocera</taxon>
        <taxon>Culicoidea</taxon>
        <taxon>Culicidae</taxon>
        <taxon>Anophelinae</taxon>
        <taxon>Anopheles</taxon>
        <taxon>culicifacies species complex</taxon>
    </lineage>
</organism>
<dbReference type="InterPro" id="IPR027417">
    <property type="entry name" value="P-loop_NTPase"/>
</dbReference>
<feature type="compositionally biased region" description="Basic and acidic residues" evidence="11">
    <location>
        <begin position="1399"/>
        <end position="1408"/>
    </location>
</feature>
<evidence type="ECO:0000256" key="10">
    <source>
        <dbReference type="HAMAP-Rule" id="MF_03163"/>
    </source>
</evidence>
<dbReference type="Gene3D" id="3.30.230.10">
    <property type="match status" value="1"/>
</dbReference>
<feature type="binding site" evidence="10">
    <location>
        <position position="960"/>
    </location>
    <ligand>
        <name>S-adenosyl-L-methionine</name>
        <dbReference type="ChEBI" id="CHEBI:59789"/>
    </ligand>
</feature>
<feature type="region of interest" description="Disordered" evidence="11">
    <location>
        <begin position="1700"/>
        <end position="1736"/>
    </location>
</feature>
<dbReference type="EnsemblMetazoa" id="ACUA023811-RA">
    <property type="protein sequence ID" value="ACUA023811-PA"/>
    <property type="gene ID" value="ACUA023811"/>
</dbReference>
<dbReference type="FunFam" id="3.40.50.300:FF:000746">
    <property type="entry name" value="Ribosome assembly protein 1"/>
    <property type="match status" value="1"/>
</dbReference>
<keyword evidence="4 10" id="KW-0489">Methyltransferase</keyword>
<keyword evidence="8" id="KW-0342">GTP-binding</keyword>
<protein>
    <recommendedName>
        <fullName evidence="10">Putative rRNA methyltransferase</fullName>
        <ecNumber evidence="10">2.1.1.-</ecNumber>
    </recommendedName>
    <alternativeName>
        <fullName evidence="10">2'-O-ribose RNA methyltransferase SPB1 homolog</fullName>
    </alternativeName>
</protein>
<feature type="binding site" evidence="10">
    <location>
        <position position="926"/>
    </location>
    <ligand>
        <name>S-adenosyl-L-methionine</name>
        <dbReference type="ChEBI" id="CHEBI:59789"/>
    </ligand>
</feature>
<feature type="binding site" evidence="10">
    <location>
        <position position="944"/>
    </location>
    <ligand>
        <name>S-adenosyl-L-methionine</name>
        <dbReference type="ChEBI" id="CHEBI:59789"/>
    </ligand>
</feature>
<dbReference type="InterPro" id="IPR014721">
    <property type="entry name" value="Ribsml_uS5_D2-typ_fold_subgr"/>
</dbReference>
<dbReference type="GO" id="GO:0005525">
    <property type="term" value="F:GTP binding"/>
    <property type="evidence" value="ECO:0007669"/>
    <property type="project" value="UniProtKB-KW"/>
</dbReference>
<dbReference type="Gene3D" id="2.40.30.10">
    <property type="entry name" value="Translation factors"/>
    <property type="match status" value="1"/>
</dbReference>
<dbReference type="HAMAP" id="MF_01547">
    <property type="entry name" value="RNA_methyltr_E"/>
    <property type="match status" value="1"/>
</dbReference>
<keyword evidence="5 10" id="KW-0808">Transferase</keyword>
<comment type="function">
    <text evidence="10">Probable methyltransferase involved in the maturation of rRNA and in the biogenesis of ribosomal subunits.</text>
</comment>
<dbReference type="GO" id="GO:0043022">
    <property type="term" value="F:ribosome binding"/>
    <property type="evidence" value="ECO:0007669"/>
    <property type="project" value="TreeGrafter"/>
</dbReference>
<evidence type="ECO:0000256" key="7">
    <source>
        <dbReference type="ARBA" id="ARBA00022741"/>
    </source>
</evidence>
<evidence type="ECO:0000256" key="1">
    <source>
        <dbReference type="ARBA" id="ARBA00004604"/>
    </source>
</evidence>
<dbReference type="PROSITE" id="PS51722">
    <property type="entry name" value="G_TR_2"/>
    <property type="match status" value="1"/>
</dbReference>
<dbReference type="InterPro" id="IPR000795">
    <property type="entry name" value="T_Tr_GTP-bd_dom"/>
</dbReference>
<evidence type="ECO:0000313" key="13">
    <source>
        <dbReference type="EnsemblMetazoa" id="ACUA023811-PA"/>
    </source>
</evidence>
<dbReference type="InterPro" id="IPR056752">
    <property type="entry name" value="EFL1"/>
</dbReference>
<feature type="binding site" evidence="10">
    <location>
        <position position="985"/>
    </location>
    <ligand>
        <name>S-adenosyl-L-methionine</name>
        <dbReference type="ChEBI" id="CHEBI:59789"/>
    </ligand>
</feature>
<reference evidence="13" key="2">
    <citation type="submission" date="2020-05" db="UniProtKB">
        <authorList>
            <consortium name="EnsemblMetazoa"/>
        </authorList>
    </citation>
    <scope>IDENTIFICATION</scope>
    <source>
        <strain evidence="13">A-37</strain>
    </source>
</reference>
<feature type="region of interest" description="Disordered" evidence="11">
    <location>
        <begin position="1196"/>
        <end position="1262"/>
    </location>
</feature>
<dbReference type="Pfam" id="PF11861">
    <property type="entry name" value="DUF3381"/>
    <property type="match status" value="1"/>
</dbReference>
<evidence type="ECO:0000313" key="14">
    <source>
        <dbReference type="Proteomes" id="UP000075883"/>
    </source>
</evidence>
<dbReference type="Gene3D" id="3.40.50.150">
    <property type="entry name" value="Vaccinia Virus protein VP39"/>
    <property type="match status" value="1"/>
</dbReference>
<keyword evidence="10" id="KW-0175">Coiled coil</keyword>
<evidence type="ECO:0000256" key="5">
    <source>
        <dbReference type="ARBA" id="ARBA00022679"/>
    </source>
</evidence>
<keyword evidence="7" id="KW-0547">Nucleotide-binding</keyword>
<dbReference type="GO" id="GO:0005730">
    <property type="term" value="C:nucleolus"/>
    <property type="evidence" value="ECO:0007669"/>
    <property type="project" value="UniProtKB-SubCell"/>
</dbReference>
<feature type="domain" description="Tr-type G" evidence="12">
    <location>
        <begin position="17"/>
        <end position="267"/>
    </location>
</feature>
<dbReference type="Pfam" id="PF25118">
    <property type="entry name" value="EFL1"/>
    <property type="match status" value="1"/>
</dbReference>
<name>A0A182MQG0_9DIPT</name>
<evidence type="ECO:0000256" key="4">
    <source>
        <dbReference type="ARBA" id="ARBA00022603"/>
    </source>
</evidence>
<dbReference type="GO" id="GO:1990904">
    <property type="term" value="C:ribonucleoprotein complex"/>
    <property type="evidence" value="ECO:0007669"/>
    <property type="project" value="TreeGrafter"/>
</dbReference>
<dbReference type="InterPro" id="IPR015507">
    <property type="entry name" value="rRNA-MeTfrase_E"/>
</dbReference>
<dbReference type="Pfam" id="PF03144">
    <property type="entry name" value="GTP_EFTU_D2"/>
    <property type="match status" value="1"/>
</dbReference>
<dbReference type="InterPro" id="IPR035647">
    <property type="entry name" value="EFG_III/V"/>
</dbReference>
<dbReference type="Pfam" id="PF01728">
    <property type="entry name" value="FtsJ"/>
    <property type="match status" value="1"/>
</dbReference>
<dbReference type="SUPFAM" id="SSF50447">
    <property type="entry name" value="Translation proteins"/>
    <property type="match status" value="1"/>
</dbReference>
<evidence type="ECO:0000256" key="3">
    <source>
        <dbReference type="ARBA" id="ARBA00022552"/>
    </source>
</evidence>
<dbReference type="SUPFAM" id="SSF53335">
    <property type="entry name" value="S-adenosyl-L-methionine-dependent methyltransferases"/>
    <property type="match status" value="1"/>
</dbReference>
<sequence length="1736" mass="195310">MVRVELSKLTQLQTSASQVRNICILAHVDHGKTTLADSLIASNGIISTRLAGKLRYMDSRPDEQERQITMKSSSIALYFRNETNESDEYLVNLIDSPGHVDFSSEVSTAIRLCDGAIIVVDVVEGVCPQTRVCLQQAYNEQLSTVLLLNKIDRLVLEKRLEPAEAYHHLAQVLEQVNAVVGNLFATDVLAREQISTSTDQTSALEEADDSFLYYTPQQGNVLFGSALDGWAFDLATFARLYEGKLEGVTDSGALLNALWGDYFYSPRKKGIEPGATEKGRKPLFVQLVLDNLWNIYGLVENRDETKLRAISERCGVTQNVRDLRHGDGRVPVRNLLSGWLPMERSLLGAVCRSVPNPRGISEMKAEKLLCSRLADFGSYPPETQALKQDIIRCDADSERLIVFVSKMFPIEHGALAGAKDTLERLTKALSLEDEPDADVPSEIFLAFARVYSGTLRKGSRVFVIGPKYDPRTMHANDSDTINPHLVEIEIDSLFLLMGRQLEPVDAVPAGNIVGIGGLQNVVLKTATLSNTRFCPPFVDLPLIATPILRVAVEPKDIQKMPHLVRGLKLLNQADACVEVRVQESGEHVLLTLGEVHLERCIKDLQETYAKIELNVSKPIVPFKETVVPFVPTSEDNPEEEIAKDREKDKTVTLQTPNRQCTIKLVAMPIAQEIVDLLIANESVLKAYVKAHEAKQKLPQALHDSIEELRSNLSKLLPETIPFDRIWSLGPKKCGTNLLINCTDFKHTSVWYEKETSEQTVDDPRVQYESSFLNGFQMASLAGPLCDEPMQGVCFLVERWDVDVTIGVDLASVASHGPLSGQIMSAVKEGCKKAFQNQPQRLVHPMYSCNITVNSDVLGKFEHSFSIQLMGKKGKVGKDRRDKFYKLAKESGYRSRAAFKLIQLNRRFGFLQQSQVCIDLCAAPGGWMQVAKQNMPVSSIVIGVDLYPIKNVPGCISLIGDITTDKTKADLAKELKTWKADIVLNDGAPNVGKNWLHDAYQQVCLTLSAVKLATQFLRPGGWFITKVFRSKDYNALIWVLKQLFRKVHATKPSASRKESAEIFVVCQYYKAPDKIDPRFLDSKYVFEELDIETKDISSTNILKDLERKTAKKPKVEGYDGTDVRKIVTALEYMQNEKPLALLSRVTEITFTPADEAIANHPRTTTELKECCKDIKILGRKDIKELLRWHKLLSPEFLKPSEETPDDKKKKGEGADGSKEEETDVDEDIVELKQIEKEIATLQDEEERNSKRKRKKTNKERAKLNEKLSLKMVIKGDAGPTEQGEDMMFSLKDVGGKRQLESILDQAPDIVVEDEEMSDADDTGKDSMYVRYNRETKGDLFEDDKLLDKLGKPESDSEVDSDFDEKGLAMDSDEEELSFEEDEDGVDPSDDEDRNPLIADLDYRSKTDKRVQRAQLWYEQEAFKKHNLTTNDEEVDYDLDKLIEAYKKAGVKVLGAEKDEKDKEPLGKKARRRAKHDVDKKEGESGDSDTSSSSDEEEEPLEAKIGTMVHKTVEKVGDKEGGFEIVSSEKVRKAKKVKLSEKELALGQMLITGKKMRRDIIDSAFNRYMFNDANLPDWFVADELRTMKRQLPVPEDVVEQYRKSKDEFNVRTIKKVMEAKARKKRHATKRLEKIKKKAETIMENVDNTNQEKIRLLKKLYKKADAKKKDVTYVVAKKTGVSGKKVRRPKGVEGRFKVVDPRMKKDRRGEMAKDKRAKKFGKGKGKGNAKAKAGGAGKK</sequence>
<comment type="subcellular location">
    <subcellularLocation>
        <location evidence="1 10">Nucleus</location>
        <location evidence="1 10">Nucleolus</location>
    </subcellularLocation>
</comment>
<feature type="compositionally biased region" description="Basic and acidic residues" evidence="11">
    <location>
        <begin position="1228"/>
        <end position="1237"/>
    </location>
</feature>
<dbReference type="PRINTS" id="PR00315">
    <property type="entry name" value="ELONGATNFCT"/>
</dbReference>
<dbReference type="CDD" id="cd16261">
    <property type="entry name" value="EF2_snRNP_III"/>
    <property type="match status" value="1"/>
</dbReference>
<feature type="compositionally biased region" description="Basic and acidic residues" evidence="11">
    <location>
        <begin position="1700"/>
        <end position="1711"/>
    </location>
</feature>
<feature type="binding site" evidence="10">
    <location>
        <position position="924"/>
    </location>
    <ligand>
        <name>S-adenosyl-L-methionine</name>
        <dbReference type="ChEBI" id="CHEBI:59789"/>
    </ligand>
</feature>
<evidence type="ECO:0000259" key="12">
    <source>
        <dbReference type="PROSITE" id="PS51722"/>
    </source>
</evidence>
<dbReference type="InterPro" id="IPR041095">
    <property type="entry name" value="EFG_II"/>
</dbReference>
<accession>A0A182MQG0</accession>
<dbReference type="InterPro" id="IPR009000">
    <property type="entry name" value="Transl_B-barrel_sf"/>
</dbReference>
<dbReference type="EMBL" id="AXCM01000845">
    <property type="status" value="NOT_ANNOTATED_CDS"/>
    <property type="molecule type" value="Genomic_DNA"/>
</dbReference>
<feature type="compositionally biased region" description="Basic and acidic residues" evidence="11">
    <location>
        <begin position="1453"/>
        <end position="1465"/>
    </location>
</feature>
<dbReference type="CDD" id="cd01681">
    <property type="entry name" value="aeEF2_snRNP_like_IV"/>
    <property type="match status" value="1"/>
</dbReference>
<dbReference type="Proteomes" id="UP000075883">
    <property type="component" value="Unassembled WGS sequence"/>
</dbReference>
<feature type="region of interest" description="Disordered" evidence="11">
    <location>
        <begin position="1452"/>
        <end position="1502"/>
    </location>
</feature>
<dbReference type="VEuPathDB" id="VectorBase:ACUA023811"/>
<feature type="compositionally biased region" description="Basic and acidic residues" evidence="11">
    <location>
        <begin position="1197"/>
        <end position="1218"/>
    </location>
</feature>
<dbReference type="HAMAP" id="MF_03163">
    <property type="entry name" value="RNA_methyltr_E_SPB1"/>
    <property type="match status" value="1"/>
</dbReference>
<dbReference type="SUPFAM" id="SSF52540">
    <property type="entry name" value="P-loop containing nucleoside triphosphate hydrolases"/>
    <property type="match status" value="1"/>
</dbReference>
<dbReference type="Gene3D" id="3.30.70.870">
    <property type="entry name" value="Elongation Factor G (Translational Gtpase), domain 3"/>
    <property type="match status" value="1"/>
</dbReference>
<keyword evidence="9 10" id="KW-0539">Nucleus</keyword>
<dbReference type="GO" id="GO:0033645">
    <property type="term" value="C:host cell endomembrane system"/>
    <property type="evidence" value="ECO:0007669"/>
    <property type="project" value="UniProtKB-SubCell"/>
</dbReference>
<dbReference type="InterPro" id="IPR024576">
    <property type="entry name" value="rRNA_MeTfrase_Spb1_DUF3381"/>
</dbReference>
<dbReference type="PANTHER" id="PTHR42908:SF3">
    <property type="entry name" value="ELONGATION FACTOR-LIKE GTPASE 1"/>
    <property type="match status" value="1"/>
</dbReference>
<evidence type="ECO:0000256" key="8">
    <source>
        <dbReference type="ARBA" id="ARBA00023134"/>
    </source>
</evidence>
<dbReference type="Pfam" id="PF14492">
    <property type="entry name" value="EFG_III"/>
    <property type="match status" value="1"/>
</dbReference>
<dbReference type="CDD" id="cd16268">
    <property type="entry name" value="EF2_II"/>
    <property type="match status" value="1"/>
</dbReference>
<feature type="compositionally biased region" description="Basic residues" evidence="11">
    <location>
        <begin position="1712"/>
        <end position="1726"/>
    </location>
</feature>
<keyword evidence="6 10" id="KW-0949">S-adenosyl-L-methionine</keyword>
<dbReference type="Pfam" id="PF07780">
    <property type="entry name" value="Spb1_C"/>
    <property type="match status" value="1"/>
</dbReference>
<dbReference type="GO" id="GO:0042256">
    <property type="term" value="P:cytosolic ribosome assembly"/>
    <property type="evidence" value="ECO:0007669"/>
    <property type="project" value="TreeGrafter"/>
</dbReference>
<feature type="region of interest" description="Disordered" evidence="11">
    <location>
        <begin position="1341"/>
        <end position="1408"/>
    </location>
</feature>
<evidence type="ECO:0000256" key="6">
    <source>
        <dbReference type="ARBA" id="ARBA00022691"/>
    </source>
</evidence>
<dbReference type="InterPro" id="IPR029063">
    <property type="entry name" value="SAM-dependent_MTases_sf"/>
</dbReference>
<dbReference type="InterPro" id="IPR005225">
    <property type="entry name" value="Small_GTP-bd"/>
</dbReference>